<dbReference type="Proteomes" id="UP000886105">
    <property type="component" value="Unassembled WGS sequence"/>
</dbReference>
<sequence length="40" mass="4786">MTRLYHISDIHVASKYFQPQLMEQLVDEVNRERPDLLVIS</sequence>
<proteinExistence type="predicted"/>
<dbReference type="InterPro" id="IPR029052">
    <property type="entry name" value="Metallo-depent_PP-like"/>
</dbReference>
<reference evidence="1" key="1">
    <citation type="journal article" date="2020" name="mSystems">
        <title>Genome- and Community-Level Interaction Insights into Carbon Utilization and Element Cycling Functions of Hydrothermarchaeota in Hydrothermal Sediment.</title>
        <authorList>
            <person name="Zhou Z."/>
            <person name="Liu Y."/>
            <person name="Xu W."/>
            <person name="Pan J."/>
            <person name="Luo Z.H."/>
            <person name="Li M."/>
        </authorList>
    </citation>
    <scope>NUCLEOTIDE SEQUENCE [LARGE SCALE GENOMIC DNA]</scope>
    <source>
        <strain evidence="1">HyVt-523</strain>
    </source>
</reference>
<dbReference type="SUPFAM" id="SSF56300">
    <property type="entry name" value="Metallo-dependent phosphatases"/>
    <property type="match status" value="1"/>
</dbReference>
<feature type="non-terminal residue" evidence="1">
    <location>
        <position position="40"/>
    </location>
</feature>
<accession>A0A7C5WV11</accession>
<dbReference type="EMBL" id="DRNZ01000122">
    <property type="protein sequence ID" value="HHO57899.1"/>
    <property type="molecule type" value="Genomic_DNA"/>
</dbReference>
<organism evidence="1">
    <name type="scientific">Oceanithermus profundus</name>
    <dbReference type="NCBI Taxonomy" id="187137"/>
    <lineage>
        <taxon>Bacteria</taxon>
        <taxon>Thermotogati</taxon>
        <taxon>Deinococcota</taxon>
        <taxon>Deinococci</taxon>
        <taxon>Thermales</taxon>
        <taxon>Thermaceae</taxon>
        <taxon>Oceanithermus</taxon>
    </lineage>
</organism>
<dbReference type="AlphaFoldDB" id="A0A7C5WV11"/>
<dbReference type="Gene3D" id="3.60.21.10">
    <property type="match status" value="1"/>
</dbReference>
<name>A0A7C5WV11_9DEIN</name>
<comment type="caution">
    <text evidence="1">The sequence shown here is derived from an EMBL/GenBank/DDBJ whole genome shotgun (WGS) entry which is preliminary data.</text>
</comment>
<gene>
    <name evidence="1" type="ORF">ENJ85_01870</name>
</gene>
<evidence type="ECO:0000313" key="1">
    <source>
        <dbReference type="EMBL" id="HHO57899.1"/>
    </source>
</evidence>
<protein>
    <submittedName>
        <fullName evidence="1">Metallophosphoesterase</fullName>
    </submittedName>
</protein>